<evidence type="ECO:0000259" key="5">
    <source>
        <dbReference type="Pfam" id="PF01145"/>
    </source>
</evidence>
<evidence type="ECO:0000256" key="4">
    <source>
        <dbReference type="SAM" id="Phobius"/>
    </source>
</evidence>
<evidence type="ECO:0000313" key="7">
    <source>
        <dbReference type="Proteomes" id="UP000640335"/>
    </source>
</evidence>
<name>A0ABR8Q5Q4_9CLOT</name>
<evidence type="ECO:0000256" key="3">
    <source>
        <dbReference type="ARBA" id="ARBA00023136"/>
    </source>
</evidence>
<evidence type="ECO:0000313" key="6">
    <source>
        <dbReference type="EMBL" id="MBD7915705.1"/>
    </source>
</evidence>
<keyword evidence="4" id="KW-0812">Transmembrane</keyword>
<evidence type="ECO:0000256" key="1">
    <source>
        <dbReference type="ARBA" id="ARBA00004370"/>
    </source>
</evidence>
<protein>
    <submittedName>
        <fullName evidence="6">Flotillin</fullName>
    </submittedName>
</protein>
<comment type="subcellular location">
    <subcellularLocation>
        <location evidence="1">Membrane</location>
    </subcellularLocation>
</comment>
<dbReference type="InterPro" id="IPR027705">
    <property type="entry name" value="Flotillin_fam"/>
</dbReference>
<dbReference type="Pfam" id="PF01145">
    <property type="entry name" value="Band_7"/>
    <property type="match status" value="1"/>
</dbReference>
<comment type="caution">
    <text evidence="6">The sequence shown here is derived from an EMBL/GenBank/DDBJ whole genome shotgun (WGS) entry which is preliminary data.</text>
</comment>
<keyword evidence="7" id="KW-1185">Reference proteome</keyword>
<keyword evidence="4" id="KW-1133">Transmembrane helix</keyword>
<keyword evidence="3 4" id="KW-0472">Membrane</keyword>
<dbReference type="PANTHER" id="PTHR13806:SF46">
    <property type="entry name" value="FLOTILLIN-1-RELATED"/>
    <property type="match status" value="1"/>
</dbReference>
<dbReference type="Gene3D" id="3.30.479.30">
    <property type="entry name" value="Band 7 domain"/>
    <property type="match status" value="1"/>
</dbReference>
<sequence length="489" mass="53294">MYTMNHFFENLIAALPIIIIVVVVIVLFLSFWRRVPADKAMVITGLRKRVLLGRGGLMIPILETSSTISLENISMTTDVNEAPAKQGIFVNIVGTAVVKVKNDTENVLKAVEQFCSGGEKNTVNVIRTIVEQILEGKLRGIVSTLTVEQINEDRSSFEQRIEDDIRNELGSMGLVLISYTILKISTQGGYLENRAKPQIAAAKSEADIAEAERKRDTEIKTAIATREGQKAKLEAETEIAQSERDKKLKLEVFRAEQDKAKANADVAYKLQEVENNSLLAEQQAELAEKEALVVEKKLIAEVKKPADARKYEVEVAAEASKIQAIKQAEAEAETIKVKAIAEAEAKKIQAEADAAAIRARGLAEAEAIKAKGIAEAEAKDRLAEAMAKYGEAAIVEMIVNRLPDVMKEIASPLDQIDKLTVIDNGGNQGASKVSKIVTDVAANGFEVLRDLTGVDLSKVINDFVNKSSTSDTLIPKADIIDAETTQIDN</sequence>
<feature type="domain" description="Band 7" evidence="5">
    <location>
        <begin position="34"/>
        <end position="213"/>
    </location>
</feature>
<feature type="transmembrane region" description="Helical" evidence="4">
    <location>
        <begin position="12"/>
        <end position="32"/>
    </location>
</feature>
<gene>
    <name evidence="6" type="ORF">H9660_11170</name>
</gene>
<reference evidence="6 7" key="1">
    <citation type="submission" date="2020-08" db="EMBL/GenBank/DDBJ databases">
        <title>A Genomic Blueprint of the Chicken Gut Microbiome.</title>
        <authorList>
            <person name="Gilroy R."/>
            <person name="Ravi A."/>
            <person name="Getino M."/>
            <person name="Pursley I."/>
            <person name="Horton D.L."/>
            <person name="Alikhan N.-F."/>
            <person name="Baker D."/>
            <person name="Gharbi K."/>
            <person name="Hall N."/>
            <person name="Watson M."/>
            <person name="Adriaenssens E.M."/>
            <person name="Foster-Nyarko E."/>
            <person name="Jarju S."/>
            <person name="Secka A."/>
            <person name="Antonio M."/>
            <person name="Oren A."/>
            <person name="Chaudhuri R."/>
            <person name="La Ragione R.M."/>
            <person name="Hildebrand F."/>
            <person name="Pallen M.J."/>
        </authorList>
    </citation>
    <scope>NUCLEOTIDE SEQUENCE [LARGE SCALE GENOMIC DNA]</scope>
    <source>
        <strain evidence="6 7">Sa3CUN1</strain>
    </source>
</reference>
<proteinExistence type="inferred from homology"/>
<dbReference type="EMBL" id="JACSQZ010000041">
    <property type="protein sequence ID" value="MBD7915705.1"/>
    <property type="molecule type" value="Genomic_DNA"/>
</dbReference>
<comment type="similarity">
    <text evidence="2">Belongs to the band 7/mec-2 family. Flotillin subfamily.</text>
</comment>
<dbReference type="SUPFAM" id="SSF117892">
    <property type="entry name" value="Band 7/SPFH domain"/>
    <property type="match status" value="1"/>
</dbReference>
<evidence type="ECO:0000256" key="2">
    <source>
        <dbReference type="ARBA" id="ARBA00007161"/>
    </source>
</evidence>
<organism evidence="6 7">
    <name type="scientific">Clostridium gallinarum</name>
    <dbReference type="NCBI Taxonomy" id="2762246"/>
    <lineage>
        <taxon>Bacteria</taxon>
        <taxon>Bacillati</taxon>
        <taxon>Bacillota</taxon>
        <taxon>Clostridia</taxon>
        <taxon>Eubacteriales</taxon>
        <taxon>Clostridiaceae</taxon>
        <taxon>Clostridium</taxon>
    </lineage>
</organism>
<dbReference type="Proteomes" id="UP000640335">
    <property type="component" value="Unassembled WGS sequence"/>
</dbReference>
<dbReference type="CDD" id="cd03399">
    <property type="entry name" value="SPFH_flotillin"/>
    <property type="match status" value="1"/>
</dbReference>
<dbReference type="InterPro" id="IPR036013">
    <property type="entry name" value="Band_7/SPFH_dom_sf"/>
</dbReference>
<dbReference type="PANTHER" id="PTHR13806">
    <property type="entry name" value="FLOTILLIN-RELATED"/>
    <property type="match status" value="1"/>
</dbReference>
<dbReference type="InterPro" id="IPR001107">
    <property type="entry name" value="Band_7"/>
</dbReference>
<accession>A0ABR8Q5Q4</accession>